<dbReference type="OrthoDB" id="6183634at2"/>
<sequence>MMTTGDELVVALEELPDNADIGTLFHWRLVRETGVQVSCALLVREVGPTEALCEILAVESPEDTTTTR</sequence>
<dbReference type="AlphaFoldDB" id="A0A2Z2HCM7"/>
<keyword evidence="2" id="KW-1185">Reference proteome</keyword>
<accession>A0A2Z2HCM7</accession>
<dbReference type="RefSeq" id="WP_086622131.1">
    <property type="nucleotide sequence ID" value="NZ_CP021323.1"/>
</dbReference>
<dbReference type="EMBL" id="CP021323">
    <property type="protein sequence ID" value="ARS53250.1"/>
    <property type="molecule type" value="Genomic_DNA"/>
</dbReference>
<name>A0A2Z2HCM7_9GAMM</name>
<evidence type="ECO:0000313" key="1">
    <source>
        <dbReference type="EMBL" id="ARS53250.1"/>
    </source>
</evidence>
<dbReference type="Proteomes" id="UP000250025">
    <property type="component" value="Chromosome"/>
</dbReference>
<dbReference type="KEGG" id="kus:B9G99_10610"/>
<protein>
    <submittedName>
        <fullName evidence="1">Uncharacterized protein</fullName>
    </submittedName>
</protein>
<proteinExistence type="predicted"/>
<evidence type="ECO:0000313" key="2">
    <source>
        <dbReference type="Proteomes" id="UP000250025"/>
    </source>
</evidence>
<gene>
    <name evidence="1" type="ORF">B9G99_10610</name>
</gene>
<reference evidence="1 2" key="1">
    <citation type="journal article" date="2017" name="Int. J. Syst. Evol. Microbiol.">
        <title>Kushneria konosiri sp. nov., isolated from the Korean salt-fermented seafood Daemi-jeot.</title>
        <authorList>
            <person name="Yun J.H."/>
            <person name="Park S.K."/>
            <person name="Lee J.Y."/>
            <person name="Jung M.J."/>
            <person name="Bae J.W."/>
        </authorList>
    </citation>
    <scope>NUCLEOTIDE SEQUENCE [LARGE SCALE GENOMIC DNA]</scope>
    <source>
        <strain evidence="1 2">X49</strain>
    </source>
</reference>
<organism evidence="1 2">
    <name type="scientific">Kushneria konosiri</name>
    <dbReference type="NCBI Taxonomy" id="698828"/>
    <lineage>
        <taxon>Bacteria</taxon>
        <taxon>Pseudomonadati</taxon>
        <taxon>Pseudomonadota</taxon>
        <taxon>Gammaproteobacteria</taxon>
        <taxon>Oceanospirillales</taxon>
        <taxon>Halomonadaceae</taxon>
        <taxon>Kushneria</taxon>
    </lineage>
</organism>